<protein>
    <recommendedName>
        <fullName evidence="5">Beta-glucosidase</fullName>
    </recommendedName>
</protein>
<evidence type="ECO:0000313" key="4">
    <source>
        <dbReference type="Proteomes" id="UP000653631"/>
    </source>
</evidence>
<dbReference type="PANTHER" id="PTHR42715">
    <property type="entry name" value="BETA-GLUCOSIDASE"/>
    <property type="match status" value="1"/>
</dbReference>
<dbReference type="InterPro" id="IPR050288">
    <property type="entry name" value="Cellulose_deg_GH3"/>
</dbReference>
<dbReference type="PANTHER" id="PTHR42715:SF10">
    <property type="entry name" value="BETA-GLUCOSIDASE"/>
    <property type="match status" value="1"/>
</dbReference>
<dbReference type="InterPro" id="IPR036881">
    <property type="entry name" value="Glyco_hydro_3_C_sf"/>
</dbReference>
<dbReference type="Gene3D" id="2.60.40.10">
    <property type="entry name" value="Immunoglobulins"/>
    <property type="match status" value="1"/>
</dbReference>
<organism evidence="3 4">
    <name type="scientific">Limosilactobacillus fermentum</name>
    <name type="common">Lactobacillus fermentum</name>
    <dbReference type="NCBI Taxonomy" id="1613"/>
    <lineage>
        <taxon>Bacteria</taxon>
        <taxon>Bacillati</taxon>
        <taxon>Bacillota</taxon>
        <taxon>Bacilli</taxon>
        <taxon>Lactobacillales</taxon>
        <taxon>Lactobacillaceae</taxon>
        <taxon>Limosilactobacillus</taxon>
    </lineage>
</organism>
<evidence type="ECO:0000256" key="2">
    <source>
        <dbReference type="ARBA" id="ARBA00022801"/>
    </source>
</evidence>
<comment type="similarity">
    <text evidence="1">Belongs to the glycosyl hydrolase 3 family.</text>
</comment>
<dbReference type="InterPro" id="IPR013783">
    <property type="entry name" value="Ig-like_fold"/>
</dbReference>
<accession>A0ABD0AN69</accession>
<evidence type="ECO:0000256" key="1">
    <source>
        <dbReference type="ARBA" id="ARBA00005336"/>
    </source>
</evidence>
<proteinExistence type="inferred from homology"/>
<dbReference type="AlphaFoldDB" id="A0ABD0AN69"/>
<name>A0ABD0AN69_LIMFE</name>
<gene>
    <name evidence="3" type="ORF">LF01B1_14260</name>
</gene>
<sequence>MDKKQLPTRFPFGHGLSYTTFGYQGLNVENQSDHVHVSLQVTNTGERAVRRLSRSMFKT</sequence>
<evidence type="ECO:0000313" key="3">
    <source>
        <dbReference type="EMBL" id="GIC72411.1"/>
    </source>
</evidence>
<keyword evidence="2" id="KW-0378">Hydrolase</keyword>
<dbReference type="Proteomes" id="UP000653631">
    <property type="component" value="Unassembled WGS sequence"/>
</dbReference>
<dbReference type="GO" id="GO:0016787">
    <property type="term" value="F:hydrolase activity"/>
    <property type="evidence" value="ECO:0007669"/>
    <property type="project" value="UniProtKB-KW"/>
</dbReference>
<comment type="caution">
    <text evidence="3">The sequence shown here is derived from an EMBL/GenBank/DDBJ whole genome shotgun (WGS) entry which is preliminary data.</text>
</comment>
<dbReference type="EMBL" id="BOLH01000014">
    <property type="protein sequence ID" value="GIC72411.1"/>
    <property type="molecule type" value="Genomic_DNA"/>
</dbReference>
<dbReference type="RefSeq" id="WP_086439739.1">
    <property type="nucleotide sequence ID" value="NZ_BOLH01000014.1"/>
</dbReference>
<evidence type="ECO:0008006" key="5">
    <source>
        <dbReference type="Google" id="ProtNLM"/>
    </source>
</evidence>
<reference evidence="3 4" key="1">
    <citation type="submission" date="2021-01" db="EMBL/GenBank/DDBJ databases">
        <title>Development of a method for detection of lactic acid bacteria that cause putrefactive shochu mash.</title>
        <authorList>
            <person name="Takashita H."/>
            <person name="Fujihara E."/>
            <person name="Takayama K."/>
            <person name="Yamamoto H."/>
            <person name="Mizutani M."/>
            <person name="Kajiwara Y."/>
        </authorList>
    </citation>
    <scope>NUCLEOTIDE SEQUENCE [LARGE SCALE GENOMIC DNA]</scope>
    <source>
        <strain evidence="3 4">01-B1</strain>
    </source>
</reference>
<dbReference type="SUPFAM" id="SSF52279">
    <property type="entry name" value="Beta-D-glucan exohydrolase, C-terminal domain"/>
    <property type="match status" value="1"/>
</dbReference>